<dbReference type="PANTHER" id="PTHR31286:SF180">
    <property type="entry name" value="OS10G0362600 PROTEIN"/>
    <property type="match status" value="1"/>
</dbReference>
<comment type="caution">
    <text evidence="2">The sequence shown here is derived from an EMBL/GenBank/DDBJ whole genome shotgun (WGS) entry which is preliminary data.</text>
</comment>
<proteinExistence type="predicted"/>
<feature type="compositionally biased region" description="Basic and acidic residues" evidence="1">
    <location>
        <begin position="110"/>
        <end position="121"/>
    </location>
</feature>
<evidence type="ECO:0000256" key="1">
    <source>
        <dbReference type="SAM" id="MobiDB-lite"/>
    </source>
</evidence>
<gene>
    <name evidence="2" type="ORF">LIER_35485</name>
</gene>
<dbReference type="InterPro" id="IPR040256">
    <property type="entry name" value="At4g02000-like"/>
</dbReference>
<accession>A0AAV3NSP1</accession>
<dbReference type="PANTHER" id="PTHR31286">
    <property type="entry name" value="GLYCINE-RICH CELL WALL STRUCTURAL PROTEIN 1.8-LIKE"/>
    <property type="match status" value="1"/>
</dbReference>
<protein>
    <submittedName>
        <fullName evidence="2">Uncharacterized protein</fullName>
    </submittedName>
</protein>
<keyword evidence="3" id="KW-1185">Reference proteome</keyword>
<feature type="region of interest" description="Disordered" evidence="1">
    <location>
        <begin position="219"/>
        <end position="238"/>
    </location>
</feature>
<name>A0AAV3NSP1_LITER</name>
<reference evidence="2 3" key="1">
    <citation type="submission" date="2024-01" db="EMBL/GenBank/DDBJ databases">
        <title>The complete chloroplast genome sequence of Lithospermum erythrorhizon: insights into the phylogenetic relationship among Boraginaceae species and the maternal lineages of purple gromwells.</title>
        <authorList>
            <person name="Okada T."/>
            <person name="Watanabe K."/>
        </authorList>
    </citation>
    <scope>NUCLEOTIDE SEQUENCE [LARGE SCALE GENOMIC DNA]</scope>
</reference>
<feature type="region of interest" description="Disordered" evidence="1">
    <location>
        <begin position="95"/>
        <end position="127"/>
    </location>
</feature>
<evidence type="ECO:0000313" key="3">
    <source>
        <dbReference type="Proteomes" id="UP001454036"/>
    </source>
</evidence>
<evidence type="ECO:0000313" key="2">
    <source>
        <dbReference type="EMBL" id="GAA0141968.1"/>
    </source>
</evidence>
<dbReference type="AlphaFoldDB" id="A0AAV3NSP1"/>
<dbReference type="Proteomes" id="UP001454036">
    <property type="component" value="Unassembled WGS sequence"/>
</dbReference>
<sequence>MSYARCLVDVDVSKPPVLEFGVKLSGGRRYIQKVTYECNPDYCCDCKTFGHNVFKCKKNSKEVETPVVETPVVPPQVVPPRAPIVTSIPVVNPEPVIPPRVTRSKARAKARNDSPSKESSPRESVNVSIPTSAAVGCADMVCSPSKNGKRLKGVGKDKAIISQIPVVSPNSFDVLNAMGGSSGTHDADIVDVQMGNLVPSSTGNANKDNEEGVWQHVTRKGHSHGRGGAISSSVSPCG</sequence>
<organism evidence="2 3">
    <name type="scientific">Lithospermum erythrorhizon</name>
    <name type="common">Purple gromwell</name>
    <name type="synonym">Lithospermum officinale var. erythrorhizon</name>
    <dbReference type="NCBI Taxonomy" id="34254"/>
    <lineage>
        <taxon>Eukaryota</taxon>
        <taxon>Viridiplantae</taxon>
        <taxon>Streptophyta</taxon>
        <taxon>Embryophyta</taxon>
        <taxon>Tracheophyta</taxon>
        <taxon>Spermatophyta</taxon>
        <taxon>Magnoliopsida</taxon>
        <taxon>eudicotyledons</taxon>
        <taxon>Gunneridae</taxon>
        <taxon>Pentapetalae</taxon>
        <taxon>asterids</taxon>
        <taxon>lamiids</taxon>
        <taxon>Boraginales</taxon>
        <taxon>Boraginaceae</taxon>
        <taxon>Boraginoideae</taxon>
        <taxon>Lithospermeae</taxon>
        <taxon>Lithospermum</taxon>
    </lineage>
</organism>
<dbReference type="EMBL" id="BAABME010015587">
    <property type="protein sequence ID" value="GAA0141968.1"/>
    <property type="molecule type" value="Genomic_DNA"/>
</dbReference>